<name>A0AAU7FF48_9NEIS</name>
<proteinExistence type="predicted"/>
<dbReference type="EMBL" id="CP157355">
    <property type="protein sequence ID" value="XBM02159.1"/>
    <property type="molecule type" value="Genomic_DNA"/>
</dbReference>
<dbReference type="KEGG" id="cmav:ABHF33_07805"/>
<protein>
    <submittedName>
        <fullName evidence="1">Uncharacterized protein</fullName>
    </submittedName>
</protein>
<dbReference type="AlphaFoldDB" id="A0AAU7FF48"/>
<accession>A0AAU7FF48</accession>
<gene>
    <name evidence="1" type="ORF">ABHF33_07805</name>
</gene>
<organism evidence="1">
    <name type="scientific">Chitinibacter mangrovi</name>
    <dbReference type="NCBI Taxonomy" id="3153927"/>
    <lineage>
        <taxon>Bacteria</taxon>
        <taxon>Pseudomonadati</taxon>
        <taxon>Pseudomonadota</taxon>
        <taxon>Betaproteobacteria</taxon>
        <taxon>Neisseriales</taxon>
        <taxon>Chitinibacteraceae</taxon>
        <taxon>Chitinibacter</taxon>
    </lineage>
</organism>
<sequence>MNQSIRLQLPSSGDDQAEQVNQTYIASQLEILRAAMDLDVSDYDELAQLDEIIITAITLDQQAVKIDYQLRFSAFYGCQDIDYHGSCQRVLRGRREGNCLLFTPYTAPDSADGADAL</sequence>
<evidence type="ECO:0000313" key="1">
    <source>
        <dbReference type="EMBL" id="XBM02159.1"/>
    </source>
</evidence>
<dbReference type="RefSeq" id="WP_348946433.1">
    <property type="nucleotide sequence ID" value="NZ_CP157355.1"/>
</dbReference>
<reference evidence="1" key="1">
    <citation type="submission" date="2024-05" db="EMBL/GenBank/DDBJ databases">
        <authorList>
            <person name="Yang L."/>
            <person name="Pan L."/>
        </authorList>
    </citation>
    <scope>NUCLEOTIDE SEQUENCE</scope>
    <source>
        <strain evidence="1">FCG-7</strain>
    </source>
</reference>